<name>A0ABV6UH51_9ACTN</name>
<keyword evidence="2" id="KW-0812">Transmembrane</keyword>
<feature type="region of interest" description="Disordered" evidence="1">
    <location>
        <begin position="150"/>
        <end position="197"/>
    </location>
</feature>
<sequence>MAERARVREGGIVIIATVFTVMAIGVAMLITRGHRVGIVGGLPGPTPAAVPSAPARLVPPAAPAPARTVAGTSADAVPAGFLGTWSGTLADADGSRAWEDAVTVRPGPVGGASTTALALDTAATGPQTPCPTAWTLLGADSHQLTFRSSPLPGSPAGCPTGAAEQLLSRNPDGTVTHSSVDAATGSPTLTGVLDQGP</sequence>
<feature type="transmembrane region" description="Helical" evidence="2">
    <location>
        <begin position="12"/>
        <end position="30"/>
    </location>
</feature>
<keyword evidence="4" id="KW-1185">Reference proteome</keyword>
<dbReference type="RefSeq" id="WP_030253780.1">
    <property type="nucleotide sequence ID" value="NZ_JBHEZZ010000002.1"/>
</dbReference>
<proteinExistence type="predicted"/>
<protein>
    <recommendedName>
        <fullName evidence="5">Serine/threonine protein kinase</fullName>
    </recommendedName>
</protein>
<organism evidence="3 4">
    <name type="scientific">Streptacidiphilus cavernicola</name>
    <dbReference type="NCBI Taxonomy" id="3342716"/>
    <lineage>
        <taxon>Bacteria</taxon>
        <taxon>Bacillati</taxon>
        <taxon>Actinomycetota</taxon>
        <taxon>Actinomycetes</taxon>
        <taxon>Kitasatosporales</taxon>
        <taxon>Streptomycetaceae</taxon>
        <taxon>Streptacidiphilus</taxon>
    </lineage>
</organism>
<reference evidence="3 4" key="1">
    <citation type="submission" date="2024-09" db="EMBL/GenBank/DDBJ databases">
        <authorList>
            <person name="Lee S.D."/>
        </authorList>
    </citation>
    <scope>NUCLEOTIDE SEQUENCE [LARGE SCALE GENOMIC DNA]</scope>
    <source>
        <strain evidence="3 4">N1-5</strain>
    </source>
</reference>
<dbReference type="Proteomes" id="UP001592528">
    <property type="component" value="Unassembled WGS sequence"/>
</dbReference>
<keyword evidence="2" id="KW-1133">Transmembrane helix</keyword>
<evidence type="ECO:0000313" key="3">
    <source>
        <dbReference type="EMBL" id="MFC1400782.1"/>
    </source>
</evidence>
<dbReference type="EMBL" id="JBHEZZ010000002">
    <property type="protein sequence ID" value="MFC1400782.1"/>
    <property type="molecule type" value="Genomic_DNA"/>
</dbReference>
<accession>A0ABV6UH51</accession>
<comment type="caution">
    <text evidence="3">The sequence shown here is derived from an EMBL/GenBank/DDBJ whole genome shotgun (WGS) entry which is preliminary data.</text>
</comment>
<evidence type="ECO:0000313" key="4">
    <source>
        <dbReference type="Proteomes" id="UP001592528"/>
    </source>
</evidence>
<feature type="compositionally biased region" description="Polar residues" evidence="1">
    <location>
        <begin position="167"/>
        <end position="189"/>
    </location>
</feature>
<evidence type="ECO:0000256" key="2">
    <source>
        <dbReference type="SAM" id="Phobius"/>
    </source>
</evidence>
<keyword evidence="2" id="KW-0472">Membrane</keyword>
<gene>
    <name evidence="3" type="ORF">ACEZDJ_05735</name>
</gene>
<evidence type="ECO:0008006" key="5">
    <source>
        <dbReference type="Google" id="ProtNLM"/>
    </source>
</evidence>
<evidence type="ECO:0000256" key="1">
    <source>
        <dbReference type="SAM" id="MobiDB-lite"/>
    </source>
</evidence>